<feature type="compositionally biased region" description="Polar residues" evidence="1">
    <location>
        <begin position="102"/>
        <end position="114"/>
    </location>
</feature>
<name>A0A9K3Q309_9STRA</name>
<comment type="caution">
    <text evidence="2">The sequence shown here is derived from an EMBL/GenBank/DDBJ whole genome shotgun (WGS) entry which is preliminary data.</text>
</comment>
<evidence type="ECO:0000256" key="1">
    <source>
        <dbReference type="SAM" id="MobiDB-lite"/>
    </source>
</evidence>
<dbReference type="AlphaFoldDB" id="A0A9K3Q309"/>
<gene>
    <name evidence="2" type="ORF">IV203_032100</name>
</gene>
<dbReference type="Proteomes" id="UP000693970">
    <property type="component" value="Unassembled WGS sequence"/>
</dbReference>
<sequence length="171" mass="18549">MVVLEAAAIGAAGYGLYKGGEIGVKKGKELHTEMKRESKRAIHRDELKEKTKSRSERISKIMSMRRGSNQNNNNNNNNISSTSIGAAKSSTSTTSASSSLTDNPSWLTGESNSFRKCGTGSTTTTTQSNNTPSVEDRHKAVMAKLRSSRREEAKKSTNTGSGSFLNPFKRK</sequence>
<evidence type="ECO:0000313" key="3">
    <source>
        <dbReference type="Proteomes" id="UP000693970"/>
    </source>
</evidence>
<reference evidence="2" key="1">
    <citation type="journal article" date="2021" name="Sci. Rep.">
        <title>Diploid genomic architecture of Nitzschia inconspicua, an elite biomass production diatom.</title>
        <authorList>
            <person name="Oliver A."/>
            <person name="Podell S."/>
            <person name="Pinowska A."/>
            <person name="Traller J.C."/>
            <person name="Smith S.R."/>
            <person name="McClure R."/>
            <person name="Beliaev A."/>
            <person name="Bohutskyi P."/>
            <person name="Hill E.A."/>
            <person name="Rabines A."/>
            <person name="Zheng H."/>
            <person name="Allen L.Z."/>
            <person name="Kuo A."/>
            <person name="Grigoriev I.V."/>
            <person name="Allen A.E."/>
            <person name="Hazlebeck D."/>
            <person name="Allen E.E."/>
        </authorList>
    </citation>
    <scope>NUCLEOTIDE SEQUENCE</scope>
    <source>
        <strain evidence="2">Hildebrandi</strain>
    </source>
</reference>
<accession>A0A9K3Q309</accession>
<reference evidence="2" key="2">
    <citation type="submission" date="2021-04" db="EMBL/GenBank/DDBJ databases">
        <authorList>
            <person name="Podell S."/>
        </authorList>
    </citation>
    <scope>NUCLEOTIDE SEQUENCE</scope>
    <source>
        <strain evidence="2">Hildebrandi</strain>
    </source>
</reference>
<evidence type="ECO:0000313" key="2">
    <source>
        <dbReference type="EMBL" id="KAG7369357.1"/>
    </source>
</evidence>
<keyword evidence="3" id="KW-1185">Reference proteome</keyword>
<feature type="compositionally biased region" description="Low complexity" evidence="1">
    <location>
        <begin position="118"/>
        <end position="131"/>
    </location>
</feature>
<dbReference type="EMBL" id="JAGRRH010000006">
    <property type="protein sequence ID" value="KAG7369357.1"/>
    <property type="molecule type" value="Genomic_DNA"/>
</dbReference>
<protein>
    <submittedName>
        <fullName evidence="2">Uncharacterized protein</fullName>
    </submittedName>
</protein>
<feature type="region of interest" description="Disordered" evidence="1">
    <location>
        <begin position="33"/>
        <end position="171"/>
    </location>
</feature>
<proteinExistence type="predicted"/>
<feature type="compositionally biased region" description="Low complexity" evidence="1">
    <location>
        <begin position="69"/>
        <end position="101"/>
    </location>
</feature>
<organism evidence="2 3">
    <name type="scientific">Nitzschia inconspicua</name>
    <dbReference type="NCBI Taxonomy" id="303405"/>
    <lineage>
        <taxon>Eukaryota</taxon>
        <taxon>Sar</taxon>
        <taxon>Stramenopiles</taxon>
        <taxon>Ochrophyta</taxon>
        <taxon>Bacillariophyta</taxon>
        <taxon>Bacillariophyceae</taxon>
        <taxon>Bacillariophycidae</taxon>
        <taxon>Bacillariales</taxon>
        <taxon>Bacillariaceae</taxon>
        <taxon>Nitzschia</taxon>
    </lineage>
</organism>
<feature type="compositionally biased region" description="Basic and acidic residues" evidence="1">
    <location>
        <begin position="33"/>
        <end position="59"/>
    </location>
</feature>